<keyword evidence="3" id="KW-1185">Reference proteome</keyword>
<dbReference type="InterPro" id="IPR038740">
    <property type="entry name" value="BioF2-like_GNAT_dom"/>
</dbReference>
<dbReference type="InterPro" id="IPR016181">
    <property type="entry name" value="Acyl_CoA_acyltransferase"/>
</dbReference>
<evidence type="ECO:0000313" key="2">
    <source>
        <dbReference type="EMBL" id="RED16653.1"/>
    </source>
</evidence>
<protein>
    <submittedName>
        <fullName evidence="2">Acetyltransferase (GNAT) family protein</fullName>
    </submittedName>
</protein>
<reference evidence="2 3" key="1">
    <citation type="submission" date="2018-07" db="EMBL/GenBank/DDBJ databases">
        <title>Genomic Encyclopedia of Type Strains, Phase IV (KMG-IV): sequencing the most valuable type-strain genomes for metagenomic binning, comparative biology and taxonomic classification.</title>
        <authorList>
            <person name="Goeker M."/>
        </authorList>
    </citation>
    <scope>NUCLEOTIDE SEQUENCE [LARGE SCALE GENOMIC DNA]</scope>
    <source>
        <strain evidence="2 3">DSM 26725</strain>
    </source>
</reference>
<dbReference type="OrthoDB" id="213519at2"/>
<organism evidence="2 3">
    <name type="scientific">Parasphingopyxis lamellibrachiae</name>
    <dbReference type="NCBI Taxonomy" id="680125"/>
    <lineage>
        <taxon>Bacteria</taxon>
        <taxon>Pseudomonadati</taxon>
        <taxon>Pseudomonadota</taxon>
        <taxon>Alphaproteobacteria</taxon>
        <taxon>Sphingomonadales</taxon>
        <taxon>Sphingomonadaceae</taxon>
        <taxon>Parasphingopyxis</taxon>
    </lineage>
</organism>
<comment type="caution">
    <text evidence="2">The sequence shown here is derived from an EMBL/GenBank/DDBJ whole genome shotgun (WGS) entry which is preliminary data.</text>
</comment>
<evidence type="ECO:0000259" key="1">
    <source>
        <dbReference type="Pfam" id="PF13480"/>
    </source>
</evidence>
<dbReference type="Pfam" id="PF13480">
    <property type="entry name" value="Acetyltransf_6"/>
    <property type="match status" value="1"/>
</dbReference>
<dbReference type="GO" id="GO:0016740">
    <property type="term" value="F:transferase activity"/>
    <property type="evidence" value="ECO:0007669"/>
    <property type="project" value="UniProtKB-KW"/>
</dbReference>
<feature type="domain" description="BioF2-like acetyltransferase" evidence="1">
    <location>
        <begin position="193"/>
        <end position="333"/>
    </location>
</feature>
<accession>A0A3D9FFX2</accession>
<keyword evidence="2" id="KW-0808">Transferase</keyword>
<dbReference type="RefSeq" id="WP_116236032.1">
    <property type="nucleotide sequence ID" value="NZ_QRDP01000004.1"/>
</dbReference>
<gene>
    <name evidence="2" type="ORF">DFR46_1679</name>
</gene>
<name>A0A3D9FFX2_9SPHN</name>
<dbReference type="EMBL" id="QRDP01000004">
    <property type="protein sequence ID" value="RED16653.1"/>
    <property type="molecule type" value="Genomic_DNA"/>
</dbReference>
<evidence type="ECO:0000313" key="3">
    <source>
        <dbReference type="Proteomes" id="UP000256310"/>
    </source>
</evidence>
<proteinExistence type="predicted"/>
<sequence length="383" mass="42998">MGSRVRPKPKTIEQSVSCGELTCVPWRAMLEETQAWDELAQSAAEPNPFYESWYLLPSLASFDDGNAISILRFTRHGKLCALMPVVRESKYEGWPLAHIGNWLHPNIFFGTPLVARGMETQFWRALLGWADDQTKLSLFLHLHEFALSGPVFESLESVLASDGRIWGVVEDKERALLASDLAGEDYLAQSLSSRKRKDLNRRARRLSEIGKVSFQWETGTDRIAPWIDEFLALEAAGWKGEAASALACDTATKTLFRNSLTGAAERQRLARLSLRVNDKPIAMLSTFLTPPGAFGFKTAFDEDYARFSPGLLLEREFLDALKRFDIDWCDSCAAPDHSVMNRMWQERRPLGRLSISIGGPLRRATFGQVLRREMANADLGANA</sequence>
<dbReference type="AlphaFoldDB" id="A0A3D9FFX2"/>
<dbReference type="SUPFAM" id="SSF55729">
    <property type="entry name" value="Acyl-CoA N-acyltransferases (Nat)"/>
    <property type="match status" value="1"/>
</dbReference>
<dbReference type="Proteomes" id="UP000256310">
    <property type="component" value="Unassembled WGS sequence"/>
</dbReference>